<comment type="subcellular location">
    <subcellularLocation>
        <location evidence="1">Cell membrane</location>
        <topology evidence="1">Multi-pass membrane protein</topology>
    </subcellularLocation>
</comment>
<dbReference type="Proteomes" id="UP000185192">
    <property type="component" value="Unassembled WGS sequence"/>
</dbReference>
<keyword evidence="5 6" id="KW-0472">Membrane</keyword>
<reference evidence="8" key="1">
    <citation type="submission" date="2016-11" db="EMBL/GenBank/DDBJ databases">
        <authorList>
            <person name="Varghese N."/>
            <person name="Submissions S."/>
        </authorList>
    </citation>
    <scope>NUCLEOTIDE SEQUENCE [LARGE SCALE GENOMIC DNA]</scope>
    <source>
        <strain evidence="8">DSM 22363</strain>
    </source>
</reference>
<name>A0A1N6HS51_9SPHN</name>
<evidence type="ECO:0000313" key="8">
    <source>
        <dbReference type="Proteomes" id="UP000185192"/>
    </source>
</evidence>
<protein>
    <recommendedName>
        <fullName evidence="9">Lysylphosphatidylglycerol synthase TM region</fullName>
    </recommendedName>
</protein>
<evidence type="ECO:0000256" key="4">
    <source>
        <dbReference type="ARBA" id="ARBA00022989"/>
    </source>
</evidence>
<evidence type="ECO:0000256" key="5">
    <source>
        <dbReference type="ARBA" id="ARBA00023136"/>
    </source>
</evidence>
<accession>A0A1N6HS51</accession>
<evidence type="ECO:0008006" key="9">
    <source>
        <dbReference type="Google" id="ProtNLM"/>
    </source>
</evidence>
<organism evidence="7 8">
    <name type="scientific">Parasphingorhabdus marina DSM 22363</name>
    <dbReference type="NCBI Taxonomy" id="1123272"/>
    <lineage>
        <taxon>Bacteria</taxon>
        <taxon>Pseudomonadati</taxon>
        <taxon>Pseudomonadota</taxon>
        <taxon>Alphaproteobacteria</taxon>
        <taxon>Sphingomonadales</taxon>
        <taxon>Sphingomonadaceae</taxon>
        <taxon>Parasphingorhabdus</taxon>
    </lineage>
</organism>
<keyword evidence="8" id="KW-1185">Reference proteome</keyword>
<gene>
    <name evidence="7" type="ORF">SAMN02745824_3426</name>
</gene>
<feature type="transmembrane region" description="Helical" evidence="6">
    <location>
        <begin position="221"/>
        <end position="241"/>
    </location>
</feature>
<evidence type="ECO:0000256" key="6">
    <source>
        <dbReference type="SAM" id="Phobius"/>
    </source>
</evidence>
<dbReference type="InterPro" id="IPR022791">
    <property type="entry name" value="L-PG_synthase/AglD"/>
</dbReference>
<proteinExistence type="predicted"/>
<keyword evidence="4 6" id="KW-1133">Transmembrane helix</keyword>
<feature type="transmembrane region" description="Helical" evidence="6">
    <location>
        <begin position="79"/>
        <end position="105"/>
    </location>
</feature>
<evidence type="ECO:0000256" key="1">
    <source>
        <dbReference type="ARBA" id="ARBA00004651"/>
    </source>
</evidence>
<dbReference type="STRING" id="1123272.SAMN02745824_3426"/>
<feature type="transmembrane region" description="Helical" evidence="6">
    <location>
        <begin position="50"/>
        <end position="67"/>
    </location>
</feature>
<feature type="transmembrane region" description="Helical" evidence="6">
    <location>
        <begin position="173"/>
        <end position="200"/>
    </location>
</feature>
<keyword evidence="3 6" id="KW-0812">Transmembrane</keyword>
<evidence type="ECO:0000256" key="3">
    <source>
        <dbReference type="ARBA" id="ARBA00022692"/>
    </source>
</evidence>
<dbReference type="AlphaFoldDB" id="A0A1N6HS51"/>
<dbReference type="Pfam" id="PF03706">
    <property type="entry name" value="LPG_synthase_TM"/>
    <property type="match status" value="1"/>
</dbReference>
<evidence type="ECO:0000256" key="2">
    <source>
        <dbReference type="ARBA" id="ARBA00022475"/>
    </source>
</evidence>
<keyword evidence="2" id="KW-1003">Cell membrane</keyword>
<feature type="transmembrane region" description="Helical" evidence="6">
    <location>
        <begin position="274"/>
        <end position="291"/>
    </location>
</feature>
<sequence>MESDIPDMCCRYAPIEVRDWILPEILRKFLAVADHVMGLIPMKSPRFRRSVLIVAVLALVAGIYLSLRNQPELLQDVQWTPLVVLALFAVPVTMFFNALEFVLSARLIGHRVGMKSAVETTIVGSVANLLPIPGGAIVRVAALKSEGASVAKGTSTMIFVVAIWAAVSFGYSGIWLVAGGIGMLGLLFLMIGLAGAIACFAMSRQLLDDSLITAQLFACKFGLVLFDALRLYLCLLALGVMAGFGQASVLTVSGFVGASFSIVPAGLGIREGVSALLGPLVGLTAAAAFMASAANRLVGFAVSAPLAAILAWKTDHSDKPQMPAKGNET</sequence>
<evidence type="ECO:0000313" key="7">
    <source>
        <dbReference type="EMBL" id="SIO22499.1"/>
    </source>
</evidence>
<dbReference type="GO" id="GO:0005886">
    <property type="term" value="C:plasma membrane"/>
    <property type="evidence" value="ECO:0007669"/>
    <property type="project" value="UniProtKB-SubCell"/>
</dbReference>
<dbReference type="EMBL" id="FSQW01000002">
    <property type="protein sequence ID" value="SIO22499.1"/>
    <property type="molecule type" value="Genomic_DNA"/>
</dbReference>